<evidence type="ECO:0000313" key="4">
    <source>
        <dbReference type="Proteomes" id="UP000265614"/>
    </source>
</evidence>
<dbReference type="PANTHER" id="PTHR14969:SF13">
    <property type="entry name" value="AT30094P"/>
    <property type="match status" value="1"/>
</dbReference>
<dbReference type="PANTHER" id="PTHR14969">
    <property type="entry name" value="SPHINGOSINE-1-PHOSPHATE PHOSPHOHYDROLASE"/>
    <property type="match status" value="1"/>
</dbReference>
<comment type="caution">
    <text evidence="3">The sequence shown here is derived from an EMBL/GenBank/DDBJ whole genome shotgun (WGS) entry which is preliminary data.</text>
</comment>
<evidence type="ECO:0000259" key="2">
    <source>
        <dbReference type="SMART" id="SM00014"/>
    </source>
</evidence>
<evidence type="ECO:0000313" key="3">
    <source>
        <dbReference type="EMBL" id="RJK94897.1"/>
    </source>
</evidence>
<dbReference type="Gene3D" id="1.20.144.10">
    <property type="entry name" value="Phosphatidic acid phosphatase type 2/haloperoxidase"/>
    <property type="match status" value="1"/>
</dbReference>
<feature type="transmembrane region" description="Helical" evidence="1">
    <location>
        <begin position="173"/>
        <end position="192"/>
    </location>
</feature>
<name>A0A3A3YW38_9ACTN</name>
<dbReference type="AlphaFoldDB" id="A0A3A3YW38"/>
<accession>A0A3A3YW38</accession>
<feature type="transmembrane region" description="Helical" evidence="1">
    <location>
        <begin position="204"/>
        <end position="227"/>
    </location>
</feature>
<protein>
    <submittedName>
        <fullName evidence="3">Phosphatase PAP2 family protein</fullName>
    </submittedName>
</protein>
<keyword evidence="4" id="KW-1185">Reference proteome</keyword>
<dbReference type="EMBL" id="QZEZ01000006">
    <property type="protein sequence ID" value="RJK94897.1"/>
    <property type="molecule type" value="Genomic_DNA"/>
</dbReference>
<dbReference type="Proteomes" id="UP000265614">
    <property type="component" value="Unassembled WGS sequence"/>
</dbReference>
<proteinExistence type="predicted"/>
<dbReference type="SUPFAM" id="SSF48317">
    <property type="entry name" value="Acid phosphatase/Vanadium-dependent haloperoxidase"/>
    <property type="match status" value="1"/>
</dbReference>
<feature type="transmembrane region" description="Helical" evidence="1">
    <location>
        <begin position="148"/>
        <end position="166"/>
    </location>
</feature>
<feature type="transmembrane region" description="Helical" evidence="1">
    <location>
        <begin position="18"/>
        <end position="43"/>
    </location>
</feature>
<dbReference type="InterPro" id="IPR000326">
    <property type="entry name" value="PAP2/HPO"/>
</dbReference>
<feature type="transmembrane region" description="Helical" evidence="1">
    <location>
        <begin position="102"/>
        <end position="120"/>
    </location>
</feature>
<keyword evidence="1" id="KW-0812">Transmembrane</keyword>
<feature type="domain" description="Phosphatidic acid phosphatase type 2/haloperoxidase" evidence="2">
    <location>
        <begin position="99"/>
        <end position="215"/>
    </location>
</feature>
<dbReference type="OrthoDB" id="5289372at2"/>
<keyword evidence="1" id="KW-0472">Membrane</keyword>
<sequence>MTTTGGQVERETRRAVRLAAGAGAGAVAALPFLLVLALVGAGWGPLGDLDRGVADALNRWALERPGVVDALDVLAEVLHPSVFRTAGAVLAVTAWLRGARVLGWWVAAVTAVSGVLVPVLKELVGRARPAFEQAVAVETSQSFPSGHATASFVGAAVLLAVALPLLGRAGRAVAWALAVAVVLVTGFDRVALGVHYVSDVVGGWLLGAAVVVGATVALGSPLLSPLLDPLRSRRTPSAP</sequence>
<organism evidence="3 4">
    <name type="scientific">Vallicoccus soli</name>
    <dbReference type="NCBI Taxonomy" id="2339232"/>
    <lineage>
        <taxon>Bacteria</taxon>
        <taxon>Bacillati</taxon>
        <taxon>Actinomycetota</taxon>
        <taxon>Actinomycetes</taxon>
        <taxon>Motilibacterales</taxon>
        <taxon>Vallicoccaceae</taxon>
        <taxon>Vallicoccus</taxon>
    </lineage>
</organism>
<gene>
    <name evidence="3" type="ORF">D5H78_13990</name>
</gene>
<dbReference type="Pfam" id="PF01569">
    <property type="entry name" value="PAP2"/>
    <property type="match status" value="1"/>
</dbReference>
<dbReference type="InterPro" id="IPR036938">
    <property type="entry name" value="PAP2/HPO_sf"/>
</dbReference>
<dbReference type="SMART" id="SM00014">
    <property type="entry name" value="acidPPc"/>
    <property type="match status" value="1"/>
</dbReference>
<reference evidence="3 4" key="1">
    <citation type="submission" date="2018-09" db="EMBL/GenBank/DDBJ databases">
        <title>YIM 75000 draft genome.</title>
        <authorList>
            <person name="Tang S."/>
            <person name="Feng Y."/>
        </authorList>
    </citation>
    <scope>NUCLEOTIDE SEQUENCE [LARGE SCALE GENOMIC DNA]</scope>
    <source>
        <strain evidence="3 4">YIM 75000</strain>
    </source>
</reference>
<dbReference type="RefSeq" id="WP_119951080.1">
    <property type="nucleotide sequence ID" value="NZ_QZEZ01000006.1"/>
</dbReference>
<keyword evidence="1" id="KW-1133">Transmembrane helix</keyword>
<evidence type="ECO:0000256" key="1">
    <source>
        <dbReference type="SAM" id="Phobius"/>
    </source>
</evidence>